<reference evidence="3" key="1">
    <citation type="submission" date="2020-07" db="EMBL/GenBank/DDBJ databases">
        <title>novel species isolated from the respiratory tract of Marmot.</title>
        <authorList>
            <person name="Zhang G."/>
        </authorList>
    </citation>
    <scope>NUCLEOTIDE SEQUENCE [LARGE SCALE GENOMIC DNA]</scope>
    <source>
        <strain evidence="3">686</strain>
    </source>
</reference>
<feature type="region of interest" description="Disordered" evidence="1">
    <location>
        <begin position="81"/>
        <end position="115"/>
    </location>
</feature>
<keyword evidence="3" id="KW-1185">Reference proteome</keyword>
<feature type="compositionally biased region" description="Low complexity" evidence="1">
    <location>
        <begin position="156"/>
        <end position="177"/>
    </location>
</feature>
<gene>
    <name evidence="2" type="ORF">H1R19_08080</name>
</gene>
<dbReference type="InterPro" id="IPR047728">
    <property type="entry name" value="LipDrop-assoc"/>
</dbReference>
<organism evidence="2 3">
    <name type="scientific">Gordonia jinghuaiqii</name>
    <dbReference type="NCBI Taxonomy" id="2758710"/>
    <lineage>
        <taxon>Bacteria</taxon>
        <taxon>Bacillati</taxon>
        <taxon>Actinomycetota</taxon>
        <taxon>Actinomycetes</taxon>
        <taxon>Mycobacteriales</taxon>
        <taxon>Gordoniaceae</taxon>
        <taxon>Gordonia</taxon>
    </lineage>
</organism>
<feature type="compositionally biased region" description="Basic residues" evidence="1">
    <location>
        <begin position="145"/>
        <end position="155"/>
    </location>
</feature>
<feature type="compositionally biased region" description="Low complexity" evidence="1">
    <location>
        <begin position="134"/>
        <end position="144"/>
    </location>
</feature>
<dbReference type="Proteomes" id="UP000515663">
    <property type="component" value="Chromosome"/>
</dbReference>
<dbReference type="KEGG" id="gji:H1R19_08080"/>
<evidence type="ECO:0000256" key="1">
    <source>
        <dbReference type="SAM" id="MobiDB-lite"/>
    </source>
</evidence>
<proteinExistence type="predicted"/>
<name>A0A7D7LV32_9ACTN</name>
<protein>
    <submittedName>
        <fullName evidence="2">Lipid droplet-associated protein</fullName>
    </submittedName>
</protein>
<evidence type="ECO:0000313" key="3">
    <source>
        <dbReference type="Proteomes" id="UP000515663"/>
    </source>
</evidence>
<sequence>MDRAPYPARIAAGLIVTALEETRKLPALLITLPMTAVSQTLQAGMRAQQNIAELAIKGDAALEMLFDKPDEQPEWARFDEDELEGPGDAAAAEPVEKVEPIKKAQPVDKAQPTPTTLDDEIAEAADGDSRVELAGAEKGTATKAPAKKSPKKSPAKKSAADTAAADKAAPDEALAAPPRADAGRFALYSSAPDELVSEVPAAGVSVGSSNGQAPEIVEFIDYDSLTLAQLRARLRSVSTSDLETLVGYERGNRNRAPFVTMLENRITSQNKRSTEA</sequence>
<evidence type="ECO:0000313" key="2">
    <source>
        <dbReference type="EMBL" id="QMT03057.1"/>
    </source>
</evidence>
<dbReference type="NCBIfam" id="NF033649">
    <property type="entry name" value="LipDrop_Rv1109c"/>
    <property type="match status" value="1"/>
</dbReference>
<dbReference type="RefSeq" id="WP_219851156.1">
    <property type="nucleotide sequence ID" value="NZ_CP059491.1"/>
</dbReference>
<feature type="region of interest" description="Disordered" evidence="1">
    <location>
        <begin position="134"/>
        <end position="177"/>
    </location>
</feature>
<feature type="compositionally biased region" description="Basic and acidic residues" evidence="1">
    <location>
        <begin position="94"/>
        <end position="106"/>
    </location>
</feature>
<dbReference type="AlphaFoldDB" id="A0A7D7LV32"/>
<accession>A0A7D7LV32</accession>
<dbReference type="EMBL" id="CP059491">
    <property type="protein sequence ID" value="QMT03057.1"/>
    <property type="molecule type" value="Genomic_DNA"/>
</dbReference>